<dbReference type="EMBL" id="AEWX01000005">
    <property type="protein sequence ID" value="EGC20914.1"/>
    <property type="molecule type" value="Genomic_DNA"/>
</dbReference>
<dbReference type="STRING" id="888743.HMPREF9141_0554"/>
<feature type="compositionally biased region" description="Basic and acidic residues" evidence="1">
    <location>
        <begin position="1"/>
        <end position="10"/>
    </location>
</feature>
<dbReference type="HOGENOM" id="CLU_2466446_0_0_10"/>
<name>F0F4N8_9BACT</name>
<dbReference type="Proteomes" id="UP000005697">
    <property type="component" value="Unassembled WGS sequence"/>
</dbReference>
<comment type="caution">
    <text evidence="2">The sequence shown here is derived from an EMBL/GenBank/DDBJ whole genome shotgun (WGS) entry which is preliminary data.</text>
</comment>
<feature type="region of interest" description="Disordered" evidence="1">
    <location>
        <begin position="1"/>
        <end position="21"/>
    </location>
</feature>
<accession>F0F4N8</accession>
<protein>
    <submittedName>
        <fullName evidence="2">Uncharacterized protein</fullName>
    </submittedName>
</protein>
<dbReference type="RefSeq" id="WP_007368090.1">
    <property type="nucleotide sequence ID" value="NZ_GL872283.1"/>
</dbReference>
<evidence type="ECO:0000313" key="3">
    <source>
        <dbReference type="Proteomes" id="UP000005697"/>
    </source>
</evidence>
<dbReference type="AlphaFoldDB" id="F0F4N8"/>
<evidence type="ECO:0000256" key="1">
    <source>
        <dbReference type="SAM" id="MobiDB-lite"/>
    </source>
</evidence>
<gene>
    <name evidence="2" type="ORF">HMPREF9141_0554</name>
</gene>
<keyword evidence="3" id="KW-1185">Reference proteome</keyword>
<evidence type="ECO:0000313" key="2">
    <source>
        <dbReference type="EMBL" id="EGC20914.1"/>
    </source>
</evidence>
<reference evidence="2 3" key="1">
    <citation type="submission" date="2011-01" db="EMBL/GenBank/DDBJ databases">
        <authorList>
            <person name="Muzny D."/>
            <person name="Qin X."/>
            <person name="Deng J."/>
            <person name="Jiang H."/>
            <person name="Liu Y."/>
            <person name="Qu J."/>
            <person name="Song X.-Z."/>
            <person name="Zhang L."/>
            <person name="Thornton R."/>
            <person name="Coyle M."/>
            <person name="Francisco L."/>
            <person name="Jackson L."/>
            <person name="Javaid M."/>
            <person name="Korchina V."/>
            <person name="Kovar C."/>
            <person name="Mata R."/>
            <person name="Mathew T."/>
            <person name="Ngo R."/>
            <person name="Nguyen L."/>
            <person name="Nguyen N."/>
            <person name="Okwuonu G."/>
            <person name="Ongeri F."/>
            <person name="Pham C."/>
            <person name="Simmons D."/>
            <person name="Wilczek-Boney K."/>
            <person name="Hale W."/>
            <person name="Jakkamsetti A."/>
            <person name="Pham P."/>
            <person name="Ruth R."/>
            <person name="San Lucas F."/>
            <person name="Warren J."/>
            <person name="Zhang J."/>
            <person name="Zhao Z."/>
            <person name="Zhou C."/>
            <person name="Zhu D."/>
            <person name="Lee S."/>
            <person name="Bess C."/>
            <person name="Blankenburg K."/>
            <person name="Forbes L."/>
            <person name="Fu Q."/>
            <person name="Gubbala S."/>
            <person name="Hirani K."/>
            <person name="Jayaseelan J.C."/>
            <person name="Lara F."/>
            <person name="Munidasa M."/>
            <person name="Palculict T."/>
            <person name="Patil S."/>
            <person name="Pu L.-L."/>
            <person name="Saada N."/>
            <person name="Tang L."/>
            <person name="Weissenberger G."/>
            <person name="Zhu Y."/>
            <person name="Hemphill L."/>
            <person name="Shang Y."/>
            <person name="Youmans B."/>
            <person name="Ayvaz T."/>
            <person name="Ross M."/>
            <person name="Santibanez J."/>
            <person name="Aqrawi P."/>
            <person name="Gross S."/>
            <person name="Joshi V."/>
            <person name="Fowler G."/>
            <person name="Nazareth L."/>
            <person name="Reid J."/>
            <person name="Worley K."/>
            <person name="Petrosino J."/>
            <person name="Highlander S."/>
            <person name="Gibbs R."/>
        </authorList>
    </citation>
    <scope>NUCLEOTIDE SEQUENCE [LARGE SCALE GENOMIC DNA]</scope>
    <source>
        <strain evidence="2 3">DSM 16608</strain>
    </source>
</reference>
<sequence length="88" mass="9693">MKRNKREELHTAGGRTLPPVSAASRACAGTGLPPVRTSGYISRTLPDRFSQPAPARLSCGDTKNIGETHLRLVRRHRLQRAESSLPDY</sequence>
<proteinExistence type="predicted"/>
<organism evidence="2 3">
    <name type="scientific">Prevotella multiformis DSM 16608</name>
    <dbReference type="NCBI Taxonomy" id="888743"/>
    <lineage>
        <taxon>Bacteria</taxon>
        <taxon>Pseudomonadati</taxon>
        <taxon>Bacteroidota</taxon>
        <taxon>Bacteroidia</taxon>
        <taxon>Bacteroidales</taxon>
        <taxon>Prevotellaceae</taxon>
        <taxon>Prevotella</taxon>
    </lineage>
</organism>